<dbReference type="SUPFAM" id="SSF47413">
    <property type="entry name" value="lambda repressor-like DNA-binding domains"/>
    <property type="match status" value="1"/>
</dbReference>
<dbReference type="EMBL" id="CP022298">
    <property type="protein sequence ID" value="AZN62851.1"/>
    <property type="molecule type" value="Genomic_DNA"/>
</dbReference>
<dbReference type="Gene3D" id="1.10.260.40">
    <property type="entry name" value="lambda repressor-like DNA-binding domains"/>
    <property type="match status" value="1"/>
</dbReference>
<dbReference type="AlphaFoldDB" id="A0A380U6J7"/>
<evidence type="ECO:0000313" key="5">
    <source>
        <dbReference type="Proteomes" id="UP000254227"/>
    </source>
</evidence>
<feature type="domain" description="HTH cro/C1-type" evidence="1">
    <location>
        <begin position="5"/>
        <end position="66"/>
    </location>
</feature>
<evidence type="ECO:0000313" key="2">
    <source>
        <dbReference type="EMBL" id="AZN62851.1"/>
    </source>
</evidence>
<evidence type="ECO:0000313" key="7">
    <source>
        <dbReference type="Proteomes" id="UP000595107"/>
    </source>
</evidence>
<dbReference type="GO" id="GO:0003677">
    <property type="term" value="F:DNA binding"/>
    <property type="evidence" value="ECO:0007669"/>
    <property type="project" value="InterPro"/>
</dbReference>
<evidence type="ECO:0000313" key="6">
    <source>
        <dbReference type="Proteomes" id="UP000276980"/>
    </source>
</evidence>
<evidence type="ECO:0000313" key="4">
    <source>
        <dbReference type="EMBL" id="SUT97658.1"/>
    </source>
</evidence>
<organism evidence="4 5">
    <name type="scientific">Acinetobacter johnsonii</name>
    <dbReference type="NCBI Taxonomy" id="40214"/>
    <lineage>
        <taxon>Bacteria</taxon>
        <taxon>Pseudomonadati</taxon>
        <taxon>Pseudomonadota</taxon>
        <taxon>Gammaproteobacteria</taxon>
        <taxon>Moraxellales</taxon>
        <taxon>Moraxellaceae</taxon>
        <taxon>Acinetobacter</taxon>
    </lineage>
</organism>
<dbReference type="RefSeq" id="WP_004691483.1">
    <property type="nucleotide sequence ID" value="NZ_BBTB01000008.1"/>
</dbReference>
<protein>
    <submittedName>
        <fullName evidence="3">Helix-turn-helix transcriptional regulator</fullName>
    </submittedName>
    <submittedName>
        <fullName evidence="4">Predicted transcriptional regulator</fullName>
    </submittedName>
    <submittedName>
        <fullName evidence="2">XRE family transcriptional regulator</fullName>
    </submittedName>
</protein>
<reference evidence="4 5" key="2">
    <citation type="submission" date="2018-06" db="EMBL/GenBank/DDBJ databases">
        <authorList>
            <consortium name="Pathogen Informatics"/>
            <person name="Doyle S."/>
        </authorList>
    </citation>
    <scope>NUCLEOTIDE SEQUENCE [LARGE SCALE GENOMIC DNA]</scope>
    <source>
        <strain evidence="4 5">NCTC10308</strain>
    </source>
</reference>
<dbReference type="Proteomes" id="UP000254227">
    <property type="component" value="Unassembled WGS sequence"/>
</dbReference>
<reference evidence="2 6" key="1">
    <citation type="submission" date="2017-06" db="EMBL/GenBank/DDBJ databases">
        <title>Complete Genome Sequence of the Carbazole-Degrading Bacterium Acinetobacter johnsonii IC001.</title>
        <authorList>
            <person name="Vejarano F."/>
            <person name="Suzuki-Minakuchi C."/>
            <person name="Ohtsubo Y."/>
            <person name="Tsuda M."/>
            <person name="Okada K."/>
            <person name="Nojiri H."/>
        </authorList>
    </citation>
    <scope>NUCLEOTIDE SEQUENCE [LARGE SCALE GENOMIC DNA]</scope>
    <source>
        <strain evidence="2 6">IC001</strain>
    </source>
</reference>
<dbReference type="InterPro" id="IPR001387">
    <property type="entry name" value="Cro/C1-type_HTH"/>
</dbReference>
<evidence type="ECO:0000313" key="3">
    <source>
        <dbReference type="EMBL" id="QPS04160.1"/>
    </source>
</evidence>
<dbReference type="EMBL" id="UFRV01000006">
    <property type="protein sequence ID" value="SUT97658.1"/>
    <property type="molecule type" value="Genomic_DNA"/>
</dbReference>
<dbReference type="EMBL" id="CP065666">
    <property type="protein sequence ID" value="QPS04160.1"/>
    <property type="molecule type" value="Genomic_DNA"/>
</dbReference>
<dbReference type="Pfam" id="PF13443">
    <property type="entry name" value="HTH_26"/>
    <property type="match status" value="1"/>
</dbReference>
<proteinExistence type="predicted"/>
<dbReference type="Proteomes" id="UP000595107">
    <property type="component" value="Chromosome"/>
</dbReference>
<gene>
    <name evidence="2" type="ORF">CFH90_01870</name>
    <name evidence="3" type="ORF">I6G67_01175</name>
    <name evidence="4" type="ORF">NCTC10308_02534</name>
</gene>
<reference evidence="3 7" key="3">
    <citation type="submission" date="2020-12" db="EMBL/GenBank/DDBJ databases">
        <title>FDA dAtabase for Regulatory Grade micrObial Sequences (FDA-ARGOS): Supporting development and validation of Infectious Disease Dx tests.</title>
        <authorList>
            <person name="Sproer C."/>
            <person name="Gronow S."/>
            <person name="Severitt S."/>
            <person name="Schroder I."/>
            <person name="Tallon L."/>
            <person name="Sadzewicz L."/>
            <person name="Zhao X."/>
            <person name="Boylan J."/>
            <person name="Ott S."/>
            <person name="Bowen H."/>
            <person name="Vavikolanu K."/>
            <person name="Mehta A."/>
            <person name="Aluvathingal J."/>
            <person name="Nadendla S."/>
            <person name="Lowell S."/>
            <person name="Myers T."/>
            <person name="Yan Y."/>
            <person name="Sichtig H."/>
        </authorList>
    </citation>
    <scope>NUCLEOTIDE SEQUENCE [LARGE SCALE GENOMIC DNA]</scope>
    <source>
        <strain evidence="3 7">FDAARGOS_910</strain>
    </source>
</reference>
<dbReference type="InterPro" id="IPR010982">
    <property type="entry name" value="Lambda_DNA-bd_dom_sf"/>
</dbReference>
<name>A0A380U6J7_ACIJO</name>
<sequence length="76" mass="8932">MIRCRLSALMGERKILKLSDVAHATSINRNTLTNLYYDRAIRIELSVADTLCKYFNCNMQDLFEYSNEPEKRNDIQ</sequence>
<accession>A0A380U6J7</accession>
<evidence type="ECO:0000259" key="1">
    <source>
        <dbReference type="Pfam" id="PF13443"/>
    </source>
</evidence>
<dbReference type="Proteomes" id="UP000276980">
    <property type="component" value="Chromosome"/>
</dbReference>